<keyword evidence="8" id="KW-1185">Reference proteome</keyword>
<dbReference type="AlphaFoldDB" id="A0A514JL91"/>
<proteinExistence type="predicted"/>
<dbReference type="KEGG" id="sast:CD934_04980"/>
<keyword evidence="4 5" id="KW-0472">Membrane</keyword>
<dbReference type="Proteomes" id="UP000316215">
    <property type="component" value="Chromosome"/>
</dbReference>
<dbReference type="GO" id="GO:0016020">
    <property type="term" value="C:membrane"/>
    <property type="evidence" value="ECO:0007669"/>
    <property type="project" value="UniProtKB-SubCell"/>
</dbReference>
<accession>A0A7W3M538</accession>
<keyword evidence="2 5" id="KW-0812">Transmembrane</keyword>
<reference evidence="6 9" key="2">
    <citation type="submission" date="2020-08" db="EMBL/GenBank/DDBJ databases">
        <title>Genomic Encyclopedia of Type Strains, Phase III (KMG-III): the genomes of soil and plant-associated and newly described type strains.</title>
        <authorList>
            <person name="Whitman W."/>
        </authorList>
    </citation>
    <scope>NUCLEOTIDE SEQUENCE [LARGE SCALE GENOMIC DNA]</scope>
    <source>
        <strain evidence="6 9">CECT 3271</strain>
    </source>
</reference>
<dbReference type="InterPro" id="IPR006603">
    <property type="entry name" value="PQ-loop_rpt"/>
</dbReference>
<dbReference type="Proteomes" id="UP000530412">
    <property type="component" value="Unassembled WGS sequence"/>
</dbReference>
<reference evidence="7 8" key="1">
    <citation type="submission" date="2017-07" db="EMBL/GenBank/DDBJ databases">
        <title>The Complete Genome of Streptomyces asterosporus-ZSY.</title>
        <authorList>
            <person name="Zhang S."/>
        </authorList>
    </citation>
    <scope>NUCLEOTIDE SEQUENCE [LARGE SCALE GENOMIC DNA]</scope>
    <source>
        <strain evidence="7 8">DSM 41452</strain>
    </source>
</reference>
<organism evidence="7 8">
    <name type="scientific">Streptomyces calvus</name>
    <dbReference type="NCBI Taxonomy" id="67282"/>
    <lineage>
        <taxon>Bacteria</taxon>
        <taxon>Bacillati</taxon>
        <taxon>Actinomycetota</taxon>
        <taxon>Actinomycetes</taxon>
        <taxon>Kitasatosporales</taxon>
        <taxon>Streptomycetaceae</taxon>
        <taxon>Streptomyces</taxon>
    </lineage>
</organism>
<accession>A0A514JL91</accession>
<evidence type="ECO:0000313" key="9">
    <source>
        <dbReference type="Proteomes" id="UP000530412"/>
    </source>
</evidence>
<dbReference type="RefSeq" id="WP_142192154.1">
    <property type="nucleotide sequence ID" value="NZ_BMSU01000005.1"/>
</dbReference>
<evidence type="ECO:0000256" key="5">
    <source>
        <dbReference type="SAM" id="Phobius"/>
    </source>
</evidence>
<evidence type="ECO:0000313" key="8">
    <source>
        <dbReference type="Proteomes" id="UP000316215"/>
    </source>
</evidence>
<evidence type="ECO:0000313" key="7">
    <source>
        <dbReference type="EMBL" id="QDI68093.1"/>
    </source>
</evidence>
<evidence type="ECO:0000256" key="1">
    <source>
        <dbReference type="ARBA" id="ARBA00004141"/>
    </source>
</evidence>
<feature type="transmembrane region" description="Helical" evidence="5">
    <location>
        <begin position="32"/>
        <end position="53"/>
    </location>
</feature>
<evidence type="ECO:0000256" key="3">
    <source>
        <dbReference type="ARBA" id="ARBA00022989"/>
    </source>
</evidence>
<evidence type="ECO:0000313" key="6">
    <source>
        <dbReference type="EMBL" id="MBA8942229.1"/>
    </source>
</evidence>
<feature type="transmembrane region" description="Helical" evidence="5">
    <location>
        <begin position="59"/>
        <end position="80"/>
    </location>
</feature>
<sequence length="123" mass="13286">MIILGLIAGALTTGCWLPQLFKSWRTRSTKDFSWLYLAVFGTGILLWMIYGAIKGDLAITVTNSLTLTLTLAVVGLKFWLDVLKPRVRARAEPPAGGPSQRSVLPVDARAVADGTGDPARAEM</sequence>
<dbReference type="EMBL" id="CP022310">
    <property type="protein sequence ID" value="QDI68093.1"/>
    <property type="molecule type" value="Genomic_DNA"/>
</dbReference>
<dbReference type="OrthoDB" id="9814012at2"/>
<dbReference type="Gene3D" id="1.20.1280.290">
    <property type="match status" value="1"/>
</dbReference>
<protein>
    <submittedName>
        <fullName evidence="6">MtN3 and saliva related transmembrane protein</fullName>
    </submittedName>
</protein>
<dbReference type="Pfam" id="PF04193">
    <property type="entry name" value="PQ-loop"/>
    <property type="match status" value="1"/>
</dbReference>
<evidence type="ECO:0000256" key="4">
    <source>
        <dbReference type="ARBA" id="ARBA00023136"/>
    </source>
</evidence>
<gene>
    <name evidence="7" type="ORF">CD934_04980</name>
    <name evidence="6" type="ORF">FHS33_000618</name>
</gene>
<keyword evidence="3 5" id="KW-1133">Transmembrane helix</keyword>
<evidence type="ECO:0000256" key="2">
    <source>
        <dbReference type="ARBA" id="ARBA00022692"/>
    </source>
</evidence>
<name>A0A514JL91_9ACTN</name>
<comment type="subcellular location">
    <subcellularLocation>
        <location evidence="1">Membrane</location>
        <topology evidence="1">Multi-pass membrane protein</topology>
    </subcellularLocation>
</comment>
<dbReference type="EMBL" id="JACJIE010000001">
    <property type="protein sequence ID" value="MBA8942229.1"/>
    <property type="molecule type" value="Genomic_DNA"/>
</dbReference>